<dbReference type="GeneID" id="98142392"/>
<dbReference type="Pfam" id="PF03764">
    <property type="entry name" value="EFG_IV"/>
    <property type="match status" value="1"/>
</dbReference>
<dbReference type="InterPro" id="IPR005517">
    <property type="entry name" value="Transl_elong_EFG/EF2_IV"/>
</dbReference>
<dbReference type="SUPFAM" id="SSF54211">
    <property type="entry name" value="Ribosomal protein S5 domain 2-like"/>
    <property type="match status" value="1"/>
</dbReference>
<keyword evidence="8" id="KW-1185">Reference proteome</keyword>
<protein>
    <recommendedName>
        <fullName evidence="1">Elongation factor 2</fullName>
    </recommendedName>
</protein>
<dbReference type="Proteomes" id="UP001610432">
    <property type="component" value="Unassembled WGS sequence"/>
</dbReference>
<dbReference type="CDD" id="cd01681">
    <property type="entry name" value="aeEF2_snRNP_like_IV"/>
    <property type="match status" value="1"/>
</dbReference>
<reference evidence="7 8" key="1">
    <citation type="submission" date="2024-07" db="EMBL/GenBank/DDBJ databases">
        <title>Section-level genome sequencing and comparative genomics of Aspergillus sections Usti and Cavernicolus.</title>
        <authorList>
            <consortium name="Lawrence Berkeley National Laboratory"/>
            <person name="Nybo J.L."/>
            <person name="Vesth T.C."/>
            <person name="Theobald S."/>
            <person name="Frisvad J.C."/>
            <person name="Larsen T.O."/>
            <person name="Kjaerboelling I."/>
            <person name="Rothschild-Mancinelli K."/>
            <person name="Lyhne E.K."/>
            <person name="Kogle M.E."/>
            <person name="Barry K."/>
            <person name="Clum A."/>
            <person name="Na H."/>
            <person name="Ledsgaard L."/>
            <person name="Lin J."/>
            <person name="Lipzen A."/>
            <person name="Kuo A."/>
            <person name="Riley R."/>
            <person name="Mondo S."/>
            <person name="Labutti K."/>
            <person name="Haridas S."/>
            <person name="Pangalinan J."/>
            <person name="Salamov A.A."/>
            <person name="Simmons B.A."/>
            <person name="Magnuson J.K."/>
            <person name="Chen J."/>
            <person name="Drula E."/>
            <person name="Henrissat B."/>
            <person name="Wiebenga A."/>
            <person name="Lubbers R.J."/>
            <person name="Gomes A.C."/>
            <person name="Macurrencykelacurrency M.R."/>
            <person name="Stajich J."/>
            <person name="Grigoriev I.V."/>
            <person name="Mortensen U.H."/>
            <person name="De Vries R.P."/>
            <person name="Baker S.E."/>
            <person name="Andersen M.R."/>
        </authorList>
    </citation>
    <scope>NUCLEOTIDE SEQUENCE [LARGE SCALE GENOMIC DNA]</scope>
    <source>
        <strain evidence="7 8">CBS 449.75</strain>
    </source>
</reference>
<evidence type="ECO:0000259" key="5">
    <source>
        <dbReference type="SMART" id="SM00838"/>
    </source>
</evidence>
<sequence>MAGFLKYHRLESLPMEEVEKLTSRRENIRNISIISAVGNRRSCLKHLLPNQASPVDQPPPSEGTGGTTRTLAKEIVQSFCVNFQDTSREDHSESEKYLLNFIDDPDRPALPRAAALSLRITDGAIIVLDAGIRGGSQADGLLSAALAERNKVTVVLDIESLIGHDNLGKEAVYQTLFNNVHDLNAIIQSSVHVHGRERIDPVAGEIVFASLRHGWAVNIPRFAALYGEKFGIESATRLWGDNFFDPESKKWYHDREQEGRTLERGFDAFILGPLYRIYGAVRNNCEQLQDVLETLGIELDSTEKTFVGDDLLAAVMRKFLPVSDAALHMVCVHIPSPVSAQQYRVESLYQGPLNDEVATGIRNCDSTAPLMLYISRAIPGPDNKDFYLQGRVFSGTVMPGQTVRILPNSRYSVRDGFVENAGIIAGDTVLPVRSVSAGNIVCIKGIFHDETSSFAITTCNSAKKFRGMNFLDMAIIYMTMEVDVPADLPSLLPAMKALGGSNPYLTATVNDLGSYVLKGFDETQLQGSLDELRRILNGLPVTTSEIFSDYREGVKSESEEICRILSPNKKLRLHVKASPMSEDLSNDIENGAIHPEGDSDRRSTYLAENHQWTPDNARRKIWSFGPDNRGPNLLVDSTVAVQYVDVIRDAAASGFQWATREGPLCEEPLRSVRVDIMDVTMMADAVFRGGGQVIPAMRRAVYGSVLCASPFLYEPVYRVEIHVPVRFVGIVHEIVAACGGTVQEESSSPIQSPQTIHAYMHVSSAVGLQEKVSSATRGSASCYLWFDHWRELDGDFEETVRTIRGRKGLSAATPTWKQFHDPM</sequence>
<evidence type="ECO:0000256" key="3">
    <source>
        <dbReference type="ARBA" id="ARBA00022741"/>
    </source>
</evidence>
<dbReference type="Pfam" id="PF00679">
    <property type="entry name" value="EFG_C"/>
    <property type="match status" value="1"/>
</dbReference>
<dbReference type="SUPFAM" id="SSF54980">
    <property type="entry name" value="EF-G C-terminal domain-like"/>
    <property type="match status" value="1"/>
</dbReference>
<accession>A0ABR4LY00</accession>
<dbReference type="SUPFAM" id="SSF50447">
    <property type="entry name" value="Translation proteins"/>
    <property type="match status" value="1"/>
</dbReference>
<dbReference type="EMBL" id="JBFXLQ010000011">
    <property type="protein sequence ID" value="KAL2869069.1"/>
    <property type="molecule type" value="Genomic_DNA"/>
</dbReference>
<keyword evidence="3" id="KW-0547">Nucleotide-binding</keyword>
<dbReference type="SMART" id="SM00889">
    <property type="entry name" value="EFG_IV"/>
    <property type="match status" value="1"/>
</dbReference>
<dbReference type="InterPro" id="IPR020568">
    <property type="entry name" value="Ribosomal_Su5_D2-typ_SF"/>
</dbReference>
<evidence type="ECO:0000256" key="2">
    <source>
        <dbReference type="ARBA" id="ARBA00022490"/>
    </source>
</evidence>
<organism evidence="7 8">
    <name type="scientific">Aspergillus lucknowensis</name>
    <dbReference type="NCBI Taxonomy" id="176173"/>
    <lineage>
        <taxon>Eukaryota</taxon>
        <taxon>Fungi</taxon>
        <taxon>Dikarya</taxon>
        <taxon>Ascomycota</taxon>
        <taxon>Pezizomycotina</taxon>
        <taxon>Eurotiomycetes</taxon>
        <taxon>Eurotiomycetidae</taxon>
        <taxon>Eurotiales</taxon>
        <taxon>Aspergillaceae</taxon>
        <taxon>Aspergillus</taxon>
        <taxon>Aspergillus subgen. Nidulantes</taxon>
    </lineage>
</organism>
<dbReference type="Gene3D" id="3.30.230.10">
    <property type="match status" value="1"/>
</dbReference>
<evidence type="ECO:0000313" key="7">
    <source>
        <dbReference type="EMBL" id="KAL2869069.1"/>
    </source>
</evidence>
<dbReference type="Gene3D" id="3.30.70.240">
    <property type="match status" value="1"/>
</dbReference>
<dbReference type="PANTHER" id="PTHR42908">
    <property type="entry name" value="TRANSLATION ELONGATION FACTOR-RELATED"/>
    <property type="match status" value="1"/>
</dbReference>
<dbReference type="InterPro" id="IPR000640">
    <property type="entry name" value="EFG_V-like"/>
</dbReference>
<dbReference type="RefSeq" id="XP_070888048.1">
    <property type="nucleotide sequence ID" value="XM_071027320.1"/>
</dbReference>
<dbReference type="Gene3D" id="3.90.1430.10">
    <property type="entry name" value="Yeast translation eEF2 (G' domain)"/>
    <property type="match status" value="1"/>
</dbReference>
<feature type="domain" description="Elongation factor EFG" evidence="5">
    <location>
        <begin position="711"/>
        <end position="800"/>
    </location>
</feature>
<dbReference type="Gene3D" id="2.40.30.10">
    <property type="entry name" value="Translation factors"/>
    <property type="match status" value="1"/>
</dbReference>
<name>A0ABR4LY00_9EURO</name>
<dbReference type="InterPro" id="IPR035647">
    <property type="entry name" value="EFG_III/V"/>
</dbReference>
<comment type="caution">
    <text evidence="7">The sequence shown here is derived from an EMBL/GenBank/DDBJ whole genome shotgun (WGS) entry which is preliminary data.</text>
</comment>
<keyword evidence="2" id="KW-0963">Cytoplasm</keyword>
<evidence type="ECO:0000256" key="4">
    <source>
        <dbReference type="ARBA" id="ARBA00023134"/>
    </source>
</evidence>
<keyword evidence="4" id="KW-0342">GTP-binding</keyword>
<proteinExistence type="predicted"/>
<evidence type="ECO:0000256" key="1">
    <source>
        <dbReference type="ARBA" id="ARBA00017891"/>
    </source>
</evidence>
<gene>
    <name evidence="7" type="ORF">BJX67DRAFT_32030</name>
</gene>
<dbReference type="SUPFAM" id="SSF52540">
    <property type="entry name" value="P-loop containing nucleoside triphosphate hydrolases"/>
    <property type="match status" value="1"/>
</dbReference>
<evidence type="ECO:0000259" key="6">
    <source>
        <dbReference type="SMART" id="SM00889"/>
    </source>
</evidence>
<dbReference type="InterPro" id="IPR027417">
    <property type="entry name" value="P-loop_NTPase"/>
</dbReference>
<dbReference type="PANTHER" id="PTHR42908:SF3">
    <property type="entry name" value="ELONGATION FACTOR-LIKE GTPASE 1"/>
    <property type="match status" value="1"/>
</dbReference>
<evidence type="ECO:0000313" key="8">
    <source>
        <dbReference type="Proteomes" id="UP001610432"/>
    </source>
</evidence>
<dbReference type="SMART" id="SM00838">
    <property type="entry name" value="EFG_C"/>
    <property type="match status" value="1"/>
</dbReference>
<dbReference type="InterPro" id="IPR014721">
    <property type="entry name" value="Ribsml_uS5_D2-typ_fold_subgr"/>
</dbReference>
<dbReference type="InterPro" id="IPR009000">
    <property type="entry name" value="Transl_B-barrel_sf"/>
</dbReference>
<feature type="domain" description="Translation elongation factor EFG/EF2" evidence="6">
    <location>
        <begin position="591"/>
        <end position="709"/>
    </location>
</feature>